<evidence type="ECO:0000256" key="2">
    <source>
        <dbReference type="SAM" id="MobiDB-lite"/>
    </source>
</evidence>
<dbReference type="Proteomes" id="UP001459277">
    <property type="component" value="Unassembled WGS sequence"/>
</dbReference>
<organism evidence="3 4">
    <name type="scientific">Lithocarpus litseifolius</name>
    <dbReference type="NCBI Taxonomy" id="425828"/>
    <lineage>
        <taxon>Eukaryota</taxon>
        <taxon>Viridiplantae</taxon>
        <taxon>Streptophyta</taxon>
        <taxon>Embryophyta</taxon>
        <taxon>Tracheophyta</taxon>
        <taxon>Spermatophyta</taxon>
        <taxon>Magnoliopsida</taxon>
        <taxon>eudicotyledons</taxon>
        <taxon>Gunneridae</taxon>
        <taxon>Pentapetalae</taxon>
        <taxon>rosids</taxon>
        <taxon>fabids</taxon>
        <taxon>Fagales</taxon>
        <taxon>Fagaceae</taxon>
        <taxon>Lithocarpus</taxon>
    </lineage>
</organism>
<evidence type="ECO:0000313" key="4">
    <source>
        <dbReference type="Proteomes" id="UP001459277"/>
    </source>
</evidence>
<proteinExistence type="predicted"/>
<reference evidence="3 4" key="1">
    <citation type="submission" date="2024-01" db="EMBL/GenBank/DDBJ databases">
        <title>A telomere-to-telomere, gap-free genome of sweet tea (Lithocarpus litseifolius).</title>
        <authorList>
            <person name="Zhou J."/>
        </authorList>
    </citation>
    <scope>NUCLEOTIDE SEQUENCE [LARGE SCALE GENOMIC DNA]</scope>
    <source>
        <strain evidence="3">Zhou-2022a</strain>
        <tissue evidence="3">Leaf</tissue>
    </source>
</reference>
<feature type="region of interest" description="Disordered" evidence="2">
    <location>
        <begin position="1"/>
        <end position="48"/>
    </location>
</feature>
<accession>A0AAW2BMB5</accession>
<comment type="caution">
    <text evidence="3">The sequence shown here is derived from an EMBL/GenBank/DDBJ whole genome shotgun (WGS) entry which is preliminary data.</text>
</comment>
<feature type="compositionally biased region" description="Basic and acidic residues" evidence="2">
    <location>
        <begin position="1"/>
        <end position="47"/>
    </location>
</feature>
<keyword evidence="1" id="KW-0175">Coiled coil</keyword>
<keyword evidence="4" id="KW-1185">Reference proteome</keyword>
<protein>
    <submittedName>
        <fullName evidence="3">Uncharacterized protein</fullName>
    </submittedName>
</protein>
<name>A0AAW2BMB5_9ROSI</name>
<evidence type="ECO:0000256" key="1">
    <source>
        <dbReference type="SAM" id="Coils"/>
    </source>
</evidence>
<sequence>MADYEDYKNESFPDFDEFTHQFEEEDEKGKGKSDPNIHQKTKAKSDPNIDCIPHSLSSNIYSFPQPPTSTLAPISPFALELNDPFKFCQGRKWIPETELCERERNKFSLNGQSLLERYNEIKGTNFEFVRLVKIQLMPSSGIMYFIQFEAKPSTEQTLKTRAVDLETDEYDRQEILKMVNEVLEKIKALTESHKAISKKVKALAESKRAMNEELSRLQEILENITEDELQSLDSTDQESTIHELIVVGVRFNTTTLRYAPISWAVINCFETIRVINGQDALAYWIPQVAMRPRFEQPKP</sequence>
<evidence type="ECO:0000313" key="3">
    <source>
        <dbReference type="EMBL" id="KAK9986282.1"/>
    </source>
</evidence>
<dbReference type="AlphaFoldDB" id="A0AAW2BMB5"/>
<feature type="coiled-coil region" evidence="1">
    <location>
        <begin position="200"/>
        <end position="227"/>
    </location>
</feature>
<dbReference type="EMBL" id="JAZDWU010000011">
    <property type="protein sequence ID" value="KAK9986282.1"/>
    <property type="molecule type" value="Genomic_DNA"/>
</dbReference>
<gene>
    <name evidence="3" type="ORF">SO802_031233</name>
</gene>